<dbReference type="PANTHER" id="PTHR43187:SF2">
    <property type="entry name" value="GAMMA-GLUTAMYL-HERCYNYLCYSTEINE SULFOXIDE HYDROLASE"/>
    <property type="match status" value="1"/>
</dbReference>
<keyword evidence="5" id="KW-1185">Reference proteome</keyword>
<dbReference type="CDD" id="cd01908">
    <property type="entry name" value="YafJ"/>
    <property type="match status" value="1"/>
</dbReference>
<feature type="domain" description="Glutamine amidotransferase type-2" evidence="3">
    <location>
        <begin position="2"/>
        <end position="338"/>
    </location>
</feature>
<dbReference type="Proteomes" id="UP000503540">
    <property type="component" value="Chromosome"/>
</dbReference>
<dbReference type="InterPro" id="IPR029055">
    <property type="entry name" value="Ntn_hydrolases_N"/>
</dbReference>
<evidence type="ECO:0000313" key="4">
    <source>
        <dbReference type="EMBL" id="QIS15717.1"/>
    </source>
</evidence>
<gene>
    <name evidence="1" type="primary">egtC</name>
    <name evidence="4" type="ORF">F5544_39495</name>
</gene>
<keyword evidence="1" id="KW-0378">Hydrolase</keyword>
<dbReference type="HAMAP" id="MF_02036">
    <property type="entry name" value="EgtC"/>
    <property type="match status" value="1"/>
</dbReference>
<comment type="pathway">
    <text evidence="1">Amino-acid biosynthesis; ergothioneine biosynthesis.</text>
</comment>
<dbReference type="UniPathway" id="UPA01014"/>
<dbReference type="Gene3D" id="3.60.20.10">
    <property type="entry name" value="Glutamine Phosphoribosylpyrophosphate, subunit 1, domain 1"/>
    <property type="match status" value="1"/>
</dbReference>
<dbReference type="PANTHER" id="PTHR43187">
    <property type="entry name" value="GLUTAMINE AMIDOTRANSFERASE DUG3-RELATED"/>
    <property type="match status" value="1"/>
</dbReference>
<name>A0A6G9YRJ6_9NOCA</name>
<accession>A0A6G9YRJ6</accession>
<keyword evidence="1" id="KW-0315">Glutamine amidotransferase</keyword>
<dbReference type="SUPFAM" id="SSF56235">
    <property type="entry name" value="N-terminal nucleophile aminohydrolases (Ntn hydrolases)"/>
    <property type="match status" value="1"/>
</dbReference>
<comment type="function">
    <text evidence="1">Catalyzes the hydrolysis of the gamma-glutamyl amide bond of hercynyl-gamma-L-glutamyl-L-cysteine sulfoxide to produce hercynylcysteine sulfoxide, a step in the biosynthesis pathway of ergothioneine.</text>
</comment>
<dbReference type="InterPro" id="IPR052373">
    <property type="entry name" value="Gamma-glu_amide_hydrolase"/>
</dbReference>
<proteinExistence type="inferred from homology"/>
<sequence>MCRHIGYLGDAVPVGEIITRGPHSLRVQSWAPNEMRGGAKVNADGFGVAWWRASVALKSAATDTAQLLGHRADAGDPDPANGGAQTDPEFERSGDAVESAAHQTVSDPLPVSRYRNAAPIWTDPAVDEVLPQLTSRAVLGAIRSATSGMPVERAACAPFVHGHWAFSHNGAVRDWRRTLTAVCADLDAAALSAGASRLFEDELLLTAESPTDSATVWVLLARLLDAIAPGGFVDSPATALRLITEAILAHAPTSRLNFLLGDGETLWATTVHHSLYALVTDSCAILSSEPYDDDPAWRSIADRRLVIARPGHLSDEPLTTAESTKTVDDRLDSGTRKA</sequence>
<evidence type="ECO:0000313" key="5">
    <source>
        <dbReference type="Proteomes" id="UP000503540"/>
    </source>
</evidence>
<dbReference type="RefSeq" id="WP_238846909.1">
    <property type="nucleotide sequence ID" value="NZ_CP046172.1"/>
</dbReference>
<evidence type="ECO:0000256" key="2">
    <source>
        <dbReference type="SAM" id="MobiDB-lite"/>
    </source>
</evidence>
<dbReference type="KEGG" id="nah:F5544_39495"/>
<reference evidence="4 5" key="1">
    <citation type="journal article" date="2019" name="ACS Chem. Biol.">
        <title>Identification and Mobilization of a Cryptic Antibiotic Biosynthesis Gene Locus from a Human-Pathogenic Nocardia Isolate.</title>
        <authorList>
            <person name="Herisse M."/>
            <person name="Ishida K."/>
            <person name="Porter J.L."/>
            <person name="Howden B."/>
            <person name="Hertweck C."/>
            <person name="Stinear T.P."/>
            <person name="Pidot S.J."/>
        </authorList>
    </citation>
    <scope>NUCLEOTIDE SEQUENCE [LARGE SCALE GENOMIC DNA]</scope>
    <source>
        <strain evidence="4 5">AUSMDU00012717</strain>
    </source>
</reference>
<evidence type="ECO:0000256" key="1">
    <source>
        <dbReference type="HAMAP-Rule" id="MF_02036"/>
    </source>
</evidence>
<feature type="compositionally biased region" description="Basic and acidic residues" evidence="2">
    <location>
        <begin position="325"/>
        <end position="338"/>
    </location>
</feature>
<protein>
    <recommendedName>
        <fullName evidence="1">Gamma-glutamyl-hercynylcysteine sulfoxide hydrolase</fullName>
        <ecNumber evidence="1">3.5.1.118</ecNumber>
    </recommendedName>
    <alternativeName>
        <fullName evidence="1">Gamma-glutamyl hercynylcysteine S-oxide hydrolase</fullName>
    </alternativeName>
</protein>
<dbReference type="PROSITE" id="PS51278">
    <property type="entry name" value="GATASE_TYPE_2"/>
    <property type="match status" value="1"/>
</dbReference>
<evidence type="ECO:0000259" key="3">
    <source>
        <dbReference type="PROSITE" id="PS51278"/>
    </source>
</evidence>
<dbReference type="EMBL" id="CP046172">
    <property type="protein sequence ID" value="QIS15717.1"/>
    <property type="molecule type" value="Genomic_DNA"/>
</dbReference>
<dbReference type="AlphaFoldDB" id="A0A6G9YRJ6"/>
<organism evidence="4 5">
    <name type="scientific">Nocardia arthritidis</name>
    <dbReference type="NCBI Taxonomy" id="228602"/>
    <lineage>
        <taxon>Bacteria</taxon>
        <taxon>Bacillati</taxon>
        <taxon>Actinomycetota</taxon>
        <taxon>Actinomycetes</taxon>
        <taxon>Mycobacteriales</taxon>
        <taxon>Nocardiaceae</taxon>
        <taxon>Nocardia</taxon>
    </lineage>
</organism>
<comment type="catalytic activity">
    <reaction evidence="1">
        <text>gamma-L-glutamyl-hercynylcysteine S-oxide + H2O = S-(hercyn-2-yl)-L-cysteine S-oxide + L-glutamate</text>
        <dbReference type="Rhea" id="RHEA:42684"/>
        <dbReference type="ChEBI" id="CHEBI:15377"/>
        <dbReference type="ChEBI" id="CHEBI:29985"/>
        <dbReference type="ChEBI" id="CHEBI:82703"/>
        <dbReference type="ChEBI" id="CHEBI:82706"/>
        <dbReference type="EC" id="3.5.1.118"/>
    </reaction>
</comment>
<dbReference type="EC" id="3.5.1.118" evidence="1"/>
<dbReference type="GO" id="GO:0052699">
    <property type="term" value="P:ergothioneine biosynthetic process"/>
    <property type="evidence" value="ECO:0007669"/>
    <property type="project" value="UniProtKB-UniRule"/>
</dbReference>
<dbReference type="InterPro" id="IPR017932">
    <property type="entry name" value="GATase_2_dom"/>
</dbReference>
<feature type="region of interest" description="Disordered" evidence="2">
    <location>
        <begin position="314"/>
        <end position="338"/>
    </location>
</feature>
<dbReference type="GO" id="GO:0016811">
    <property type="term" value="F:hydrolase activity, acting on carbon-nitrogen (but not peptide) bonds, in linear amides"/>
    <property type="evidence" value="ECO:0007669"/>
    <property type="project" value="UniProtKB-UniRule"/>
</dbReference>
<feature type="region of interest" description="Disordered" evidence="2">
    <location>
        <begin position="70"/>
        <end position="105"/>
    </location>
</feature>
<dbReference type="InterPro" id="IPR032889">
    <property type="entry name" value="EgtC_Actinobacteria"/>
</dbReference>